<organism evidence="1 2">
    <name type="scientific">Desulfonema ishimotonii</name>
    <dbReference type="NCBI Taxonomy" id="45657"/>
    <lineage>
        <taxon>Bacteria</taxon>
        <taxon>Pseudomonadati</taxon>
        <taxon>Thermodesulfobacteriota</taxon>
        <taxon>Desulfobacteria</taxon>
        <taxon>Desulfobacterales</taxon>
        <taxon>Desulfococcaceae</taxon>
        <taxon>Desulfonema</taxon>
    </lineage>
</organism>
<reference evidence="2" key="1">
    <citation type="submission" date="2017-11" db="EMBL/GenBank/DDBJ databases">
        <authorList>
            <person name="Watanabe M."/>
            <person name="Kojima H."/>
        </authorList>
    </citation>
    <scope>NUCLEOTIDE SEQUENCE [LARGE SCALE GENOMIC DNA]</scope>
    <source>
        <strain evidence="2">Tokyo 01</strain>
    </source>
</reference>
<proteinExistence type="predicted"/>
<gene>
    <name evidence="1" type="ORF">DENIS_4154</name>
</gene>
<dbReference type="Proteomes" id="UP000288096">
    <property type="component" value="Unassembled WGS sequence"/>
</dbReference>
<name>A0A401G1S0_9BACT</name>
<protein>
    <submittedName>
        <fullName evidence="1">Uncharacterized protein</fullName>
    </submittedName>
</protein>
<sequence>MPDRDIFTFLDEVIEERFRIYPEGNLLVIREKQPGASGQSVTLKTSGKTLAFSLDRNETSDFRVFPFFNRSTPGINSKNDAIIFCRKKNDIYALLVELKSGTPGKFKMQLRSGKNFLDFLVATINLHYPVRLKVSCRGLLFDMSDNRRIPKKNETRRKKVVFRNDGGLEIARLSCNEIYHLTRFLE</sequence>
<evidence type="ECO:0000313" key="2">
    <source>
        <dbReference type="Proteomes" id="UP000288096"/>
    </source>
</evidence>
<reference evidence="2" key="2">
    <citation type="submission" date="2019-01" db="EMBL/GenBank/DDBJ databases">
        <title>Genome sequence of Desulfonema ishimotonii strain Tokyo 01.</title>
        <authorList>
            <person name="Fukui M."/>
        </authorList>
    </citation>
    <scope>NUCLEOTIDE SEQUENCE [LARGE SCALE GENOMIC DNA]</scope>
    <source>
        <strain evidence="2">Tokyo 01</strain>
    </source>
</reference>
<evidence type="ECO:0000313" key="1">
    <source>
        <dbReference type="EMBL" id="GBC63161.1"/>
    </source>
</evidence>
<dbReference type="AlphaFoldDB" id="A0A401G1S0"/>
<dbReference type="EMBL" id="BEXT01000001">
    <property type="protein sequence ID" value="GBC63161.1"/>
    <property type="molecule type" value="Genomic_DNA"/>
</dbReference>
<keyword evidence="2" id="KW-1185">Reference proteome</keyword>
<comment type="caution">
    <text evidence="1">The sequence shown here is derived from an EMBL/GenBank/DDBJ whole genome shotgun (WGS) entry which is preliminary data.</text>
</comment>
<accession>A0A401G1S0</accession>